<name>A0A7K1TLK0_9BACT</name>
<feature type="chain" id="PRO_5029781008" description="Carboxypeptidase regulatory-like domain-containing protein" evidence="1">
    <location>
        <begin position="32"/>
        <end position="264"/>
    </location>
</feature>
<dbReference type="Pfam" id="PF19765">
    <property type="entry name" value="DUF6252"/>
    <property type="match status" value="1"/>
</dbReference>
<accession>A0A7K1TLK0</accession>
<evidence type="ECO:0000256" key="1">
    <source>
        <dbReference type="SAM" id="SignalP"/>
    </source>
</evidence>
<dbReference type="PROSITE" id="PS51257">
    <property type="entry name" value="PROKAR_LIPOPROTEIN"/>
    <property type="match status" value="1"/>
</dbReference>
<dbReference type="Proteomes" id="UP000441336">
    <property type="component" value="Unassembled WGS sequence"/>
</dbReference>
<dbReference type="EMBL" id="WQKZ01000014">
    <property type="protein sequence ID" value="MVN79298.1"/>
    <property type="molecule type" value="Genomic_DNA"/>
</dbReference>
<protein>
    <recommendedName>
        <fullName evidence="4">Carboxypeptidase regulatory-like domain-containing protein</fullName>
    </recommendedName>
</protein>
<dbReference type="AlphaFoldDB" id="A0A7K1TLK0"/>
<keyword evidence="3" id="KW-1185">Reference proteome</keyword>
<keyword evidence="1" id="KW-0732">Signal</keyword>
<feature type="signal peptide" evidence="1">
    <location>
        <begin position="1"/>
        <end position="31"/>
    </location>
</feature>
<organism evidence="2 3">
    <name type="scientific">Hymenobacter ginkgonis</name>
    <dbReference type="NCBI Taxonomy" id="2682976"/>
    <lineage>
        <taxon>Bacteria</taxon>
        <taxon>Pseudomonadati</taxon>
        <taxon>Bacteroidota</taxon>
        <taxon>Cytophagia</taxon>
        <taxon>Cytophagales</taxon>
        <taxon>Hymenobacteraceae</taxon>
        <taxon>Hymenobacter</taxon>
    </lineage>
</organism>
<sequence length="264" mass="27818">MKQFLPLVPRVTTSLLLASLLLGSTACHREADEVSATGTIASTILPAGYATRVTATDAAGHSYAATPDPTTGTFKLVNVPAGSYTLIVDTKLAYKMPAPQQAQVKAGLTTALYYSTLTRDAKLRGTLSWVENGVRYTAVNLYGEVNNGLVSVDGYVLSNGVGREVAFVIPTYGQASSLFTGVGTYTLGQQEYPFGKYTLSNSAGPSIWYTPRQGTGTGQVQITQYDPAAFAIAGTFTFTAEPFSNPTGTPGNVTITEGSFSLTY</sequence>
<gene>
    <name evidence="2" type="ORF">GO988_23445</name>
</gene>
<dbReference type="InterPro" id="IPR046219">
    <property type="entry name" value="DUF6252"/>
</dbReference>
<evidence type="ECO:0008006" key="4">
    <source>
        <dbReference type="Google" id="ProtNLM"/>
    </source>
</evidence>
<evidence type="ECO:0000313" key="3">
    <source>
        <dbReference type="Proteomes" id="UP000441336"/>
    </source>
</evidence>
<evidence type="ECO:0000313" key="2">
    <source>
        <dbReference type="EMBL" id="MVN79298.1"/>
    </source>
</evidence>
<comment type="caution">
    <text evidence="2">The sequence shown here is derived from an EMBL/GenBank/DDBJ whole genome shotgun (WGS) entry which is preliminary data.</text>
</comment>
<proteinExistence type="predicted"/>
<dbReference type="Gene3D" id="2.60.40.1120">
    <property type="entry name" value="Carboxypeptidase-like, regulatory domain"/>
    <property type="match status" value="1"/>
</dbReference>
<reference evidence="2 3" key="1">
    <citation type="submission" date="2019-12" db="EMBL/GenBank/DDBJ databases">
        <title>Hymenobacter sp. HMF4947 Genome sequencing and assembly.</title>
        <authorList>
            <person name="Kang H."/>
            <person name="Cha I."/>
            <person name="Kim H."/>
            <person name="Joh K."/>
        </authorList>
    </citation>
    <scope>NUCLEOTIDE SEQUENCE [LARGE SCALE GENOMIC DNA]</scope>
    <source>
        <strain evidence="2 3">HMF4947</strain>
    </source>
</reference>
<dbReference type="RefSeq" id="WP_157570075.1">
    <property type="nucleotide sequence ID" value="NZ_WQKZ01000014.1"/>
</dbReference>